<sequence length="243" mass="26904">DTTNNEPPGSPSVGRAHPSQAAPTIAQASMADSSTQGSASNPFLLAVSNGSATPTFKGLTEPKFVFMPTSKFSSPNPRPVSKIRAADLEEEDQASASAKLAFSKKTGTQVKCADVSFCLQSTVELFTSNDDKVKRFTDKFYQHNGPARVVQAWDEKLDSYKLGGYKQNGKKQDNNEWDKLDEAFVNSAVDVVIKWTLEHIKSNEVRKDWWLLHMQVTDHKINGYLFNDFGFLGHYANGAKYLM</sequence>
<organism evidence="2 3">
    <name type="scientific">Podila minutissima</name>
    <dbReference type="NCBI Taxonomy" id="64525"/>
    <lineage>
        <taxon>Eukaryota</taxon>
        <taxon>Fungi</taxon>
        <taxon>Fungi incertae sedis</taxon>
        <taxon>Mucoromycota</taxon>
        <taxon>Mortierellomycotina</taxon>
        <taxon>Mortierellomycetes</taxon>
        <taxon>Mortierellales</taxon>
        <taxon>Mortierellaceae</taxon>
        <taxon>Podila</taxon>
    </lineage>
</organism>
<dbReference type="AlphaFoldDB" id="A0A9P5SBP9"/>
<accession>A0A9P5SBP9</accession>
<comment type="caution">
    <text evidence="2">The sequence shown here is derived from an EMBL/GenBank/DDBJ whole genome shotgun (WGS) entry which is preliminary data.</text>
</comment>
<dbReference type="Proteomes" id="UP000696485">
    <property type="component" value="Unassembled WGS sequence"/>
</dbReference>
<gene>
    <name evidence="2" type="ORF">BG006_002895</name>
</gene>
<feature type="region of interest" description="Disordered" evidence="1">
    <location>
        <begin position="1"/>
        <end position="40"/>
    </location>
</feature>
<reference evidence="2" key="1">
    <citation type="journal article" date="2020" name="Fungal Divers.">
        <title>Resolving the Mortierellaceae phylogeny through synthesis of multi-gene phylogenetics and phylogenomics.</title>
        <authorList>
            <person name="Vandepol N."/>
            <person name="Liber J."/>
            <person name="Desiro A."/>
            <person name="Na H."/>
            <person name="Kennedy M."/>
            <person name="Barry K."/>
            <person name="Grigoriev I.V."/>
            <person name="Miller A.N."/>
            <person name="O'Donnell K."/>
            <person name="Stajich J.E."/>
            <person name="Bonito G."/>
        </authorList>
    </citation>
    <scope>NUCLEOTIDE SEQUENCE</scope>
    <source>
        <strain evidence="2">NVP1</strain>
    </source>
</reference>
<feature type="compositionally biased region" description="Polar residues" evidence="1">
    <location>
        <begin position="26"/>
        <end position="40"/>
    </location>
</feature>
<proteinExistence type="predicted"/>
<keyword evidence="3" id="KW-1185">Reference proteome</keyword>
<evidence type="ECO:0000256" key="1">
    <source>
        <dbReference type="SAM" id="MobiDB-lite"/>
    </source>
</evidence>
<protein>
    <submittedName>
        <fullName evidence="2">Uncharacterized protein</fullName>
    </submittedName>
</protein>
<evidence type="ECO:0000313" key="3">
    <source>
        <dbReference type="Proteomes" id="UP000696485"/>
    </source>
</evidence>
<evidence type="ECO:0000313" key="2">
    <source>
        <dbReference type="EMBL" id="KAF9319931.1"/>
    </source>
</evidence>
<dbReference type="EMBL" id="JAAAUY010001727">
    <property type="protein sequence ID" value="KAF9319931.1"/>
    <property type="molecule type" value="Genomic_DNA"/>
</dbReference>
<name>A0A9P5SBP9_9FUNG</name>
<feature type="non-terminal residue" evidence="2">
    <location>
        <position position="243"/>
    </location>
</feature>